<evidence type="ECO:0000256" key="2">
    <source>
        <dbReference type="ARBA" id="ARBA00022692"/>
    </source>
</evidence>
<evidence type="ECO:0000256" key="3">
    <source>
        <dbReference type="ARBA" id="ARBA00022989"/>
    </source>
</evidence>
<dbReference type="PROSITE" id="PS00237">
    <property type="entry name" value="G_PROTEIN_RECEP_F1_1"/>
    <property type="match status" value="1"/>
</dbReference>
<keyword evidence="7" id="KW-1185">Reference proteome</keyword>
<feature type="non-terminal residue" evidence="6">
    <location>
        <position position="1"/>
    </location>
</feature>
<organism evidence="6 7">
    <name type="scientific">Candidula unifasciata</name>
    <dbReference type="NCBI Taxonomy" id="100452"/>
    <lineage>
        <taxon>Eukaryota</taxon>
        <taxon>Metazoa</taxon>
        <taxon>Spiralia</taxon>
        <taxon>Lophotrochozoa</taxon>
        <taxon>Mollusca</taxon>
        <taxon>Gastropoda</taxon>
        <taxon>Heterobranchia</taxon>
        <taxon>Euthyneura</taxon>
        <taxon>Panpulmonata</taxon>
        <taxon>Eupulmonata</taxon>
        <taxon>Stylommatophora</taxon>
        <taxon>Helicina</taxon>
        <taxon>Helicoidea</taxon>
        <taxon>Geomitridae</taxon>
        <taxon>Candidula</taxon>
    </lineage>
</organism>
<gene>
    <name evidence="6" type="ORF">CUNI_LOCUS18968</name>
</gene>
<reference evidence="6" key="1">
    <citation type="submission" date="2021-04" db="EMBL/GenBank/DDBJ databases">
        <authorList>
            <consortium name="Molecular Ecology Group"/>
        </authorList>
    </citation>
    <scope>NUCLEOTIDE SEQUENCE</scope>
</reference>
<comment type="subcellular location">
    <subcellularLocation>
        <location evidence="1">Membrane</location>
    </subcellularLocation>
</comment>
<comment type="caution">
    <text evidence="6">The sequence shown here is derived from an EMBL/GenBank/DDBJ whole genome shotgun (WGS) entry which is preliminary data.</text>
</comment>
<accession>A0A8S3ZZC2</accession>
<feature type="transmembrane region" description="Helical" evidence="5">
    <location>
        <begin position="39"/>
        <end position="59"/>
    </location>
</feature>
<dbReference type="EMBL" id="CAJHNH020006190">
    <property type="protein sequence ID" value="CAG5133410.1"/>
    <property type="molecule type" value="Genomic_DNA"/>
</dbReference>
<dbReference type="GO" id="GO:0016020">
    <property type="term" value="C:membrane"/>
    <property type="evidence" value="ECO:0007669"/>
    <property type="project" value="UniProtKB-SubCell"/>
</dbReference>
<keyword evidence="2 5" id="KW-0812">Transmembrane</keyword>
<protein>
    <submittedName>
        <fullName evidence="6">Uncharacterized protein</fullName>
    </submittedName>
</protein>
<dbReference type="OrthoDB" id="5952950at2759"/>
<dbReference type="SUPFAM" id="SSF81321">
    <property type="entry name" value="Family A G protein-coupled receptor-like"/>
    <property type="match status" value="1"/>
</dbReference>
<feature type="non-terminal residue" evidence="6">
    <location>
        <position position="77"/>
    </location>
</feature>
<evidence type="ECO:0000256" key="5">
    <source>
        <dbReference type="SAM" id="Phobius"/>
    </source>
</evidence>
<keyword evidence="4 5" id="KW-0472">Membrane</keyword>
<dbReference type="Gene3D" id="1.20.1070.10">
    <property type="entry name" value="Rhodopsin 7-helix transmembrane proteins"/>
    <property type="match status" value="1"/>
</dbReference>
<dbReference type="GO" id="GO:0004930">
    <property type="term" value="F:G protein-coupled receptor activity"/>
    <property type="evidence" value="ECO:0007669"/>
    <property type="project" value="InterPro"/>
</dbReference>
<dbReference type="AlphaFoldDB" id="A0A8S3ZZC2"/>
<proteinExistence type="predicted"/>
<evidence type="ECO:0000256" key="4">
    <source>
        <dbReference type="ARBA" id="ARBA00023136"/>
    </source>
</evidence>
<name>A0A8S3ZZC2_9EUPU</name>
<sequence>TYFYFKRISNWILAFITCERCLCIVQPIKVRDIITPSRSVATLVIICVAMVALLSPMYASSILSSTLNSETNQTSPM</sequence>
<evidence type="ECO:0000256" key="1">
    <source>
        <dbReference type="ARBA" id="ARBA00004370"/>
    </source>
</evidence>
<evidence type="ECO:0000313" key="7">
    <source>
        <dbReference type="Proteomes" id="UP000678393"/>
    </source>
</evidence>
<keyword evidence="3 5" id="KW-1133">Transmembrane helix</keyword>
<evidence type="ECO:0000313" key="6">
    <source>
        <dbReference type="EMBL" id="CAG5133410.1"/>
    </source>
</evidence>
<dbReference type="InterPro" id="IPR000276">
    <property type="entry name" value="GPCR_Rhodpsn"/>
</dbReference>
<dbReference type="Proteomes" id="UP000678393">
    <property type="component" value="Unassembled WGS sequence"/>
</dbReference>